<organism evidence="1 2">
    <name type="scientific">Desulfosarcina alkanivorans</name>
    <dbReference type="NCBI Taxonomy" id="571177"/>
    <lineage>
        <taxon>Bacteria</taxon>
        <taxon>Pseudomonadati</taxon>
        <taxon>Thermodesulfobacteriota</taxon>
        <taxon>Desulfobacteria</taxon>
        <taxon>Desulfobacterales</taxon>
        <taxon>Desulfosarcinaceae</taxon>
        <taxon>Desulfosarcina</taxon>
    </lineage>
</organism>
<sequence length="73" mass="8336">MFTAPADAQKIIYNQHAIHYKRLLSLRFTIGQSKYKFKGVFHGEKESHQIDFKKEACAEKSGFKGQTEEKSAG</sequence>
<accession>A0A5K7YA07</accession>
<evidence type="ECO:0000313" key="1">
    <source>
        <dbReference type="EMBL" id="BBO66222.1"/>
    </source>
</evidence>
<dbReference type="EMBL" id="AP021874">
    <property type="protein sequence ID" value="BBO66222.1"/>
    <property type="molecule type" value="Genomic_DNA"/>
</dbReference>
<keyword evidence="2" id="KW-1185">Reference proteome</keyword>
<dbReference type="Proteomes" id="UP000427906">
    <property type="component" value="Chromosome"/>
</dbReference>
<name>A0A5K7YA07_9BACT</name>
<protein>
    <submittedName>
        <fullName evidence="1">Uncharacterized protein</fullName>
    </submittedName>
</protein>
<dbReference type="KEGG" id="dalk:DSCA_01520"/>
<reference evidence="1 2" key="1">
    <citation type="submission" date="2019-11" db="EMBL/GenBank/DDBJ databases">
        <title>Comparative genomics of hydrocarbon-degrading Desulfosarcina strains.</title>
        <authorList>
            <person name="Watanabe M."/>
            <person name="Kojima H."/>
            <person name="Fukui M."/>
        </authorList>
    </citation>
    <scope>NUCLEOTIDE SEQUENCE [LARGE SCALE GENOMIC DNA]</scope>
    <source>
        <strain evidence="1 2">PL12</strain>
    </source>
</reference>
<evidence type="ECO:0000313" key="2">
    <source>
        <dbReference type="Proteomes" id="UP000427906"/>
    </source>
</evidence>
<gene>
    <name evidence="1" type="ORF">DSCA_01520</name>
</gene>
<proteinExistence type="predicted"/>
<dbReference type="AlphaFoldDB" id="A0A5K7YA07"/>